<evidence type="ECO:0000256" key="1">
    <source>
        <dbReference type="SAM" id="Phobius"/>
    </source>
</evidence>
<dbReference type="Proteomes" id="UP001341281">
    <property type="component" value="Chromosome 07"/>
</dbReference>
<keyword evidence="1" id="KW-0472">Membrane</keyword>
<organism evidence="2 3">
    <name type="scientific">Paspalum notatum var. saurae</name>
    <dbReference type="NCBI Taxonomy" id="547442"/>
    <lineage>
        <taxon>Eukaryota</taxon>
        <taxon>Viridiplantae</taxon>
        <taxon>Streptophyta</taxon>
        <taxon>Embryophyta</taxon>
        <taxon>Tracheophyta</taxon>
        <taxon>Spermatophyta</taxon>
        <taxon>Magnoliopsida</taxon>
        <taxon>Liliopsida</taxon>
        <taxon>Poales</taxon>
        <taxon>Poaceae</taxon>
        <taxon>PACMAD clade</taxon>
        <taxon>Panicoideae</taxon>
        <taxon>Andropogonodae</taxon>
        <taxon>Paspaleae</taxon>
        <taxon>Paspalinae</taxon>
        <taxon>Paspalum</taxon>
    </lineage>
</organism>
<keyword evidence="3" id="KW-1185">Reference proteome</keyword>
<gene>
    <name evidence="2" type="ORF">U9M48_032954</name>
</gene>
<dbReference type="AlphaFoldDB" id="A0AAQ3U9L4"/>
<evidence type="ECO:0000313" key="2">
    <source>
        <dbReference type="EMBL" id="WVZ86120.1"/>
    </source>
</evidence>
<sequence length="210" mass="22012">MARGGRERAWVRDSGCGAIVVACGGSRGLGYGCAIELGMRDHGTPRAACWIILVVCSWLMGLLGFFSPLGVRPVLLLRGFIVAVRSYRGHQSPISSHIGASSLSRQATHAEASAASRNAAHSVSAPPSASAAPAERLEAGLSQSISTAIGGSCMRFPDSPSWDGDLSSSPPLRGYSWHARAPCLLICAKALVDSDSVLNMGREKHEWTLG</sequence>
<keyword evidence="1" id="KW-1133">Transmembrane helix</keyword>
<protein>
    <submittedName>
        <fullName evidence="2">Uncharacterized protein</fullName>
    </submittedName>
</protein>
<reference evidence="2 3" key="1">
    <citation type="submission" date="2024-02" db="EMBL/GenBank/DDBJ databases">
        <title>High-quality chromosome-scale genome assembly of Pensacola bahiagrass (Paspalum notatum Flugge var. saurae).</title>
        <authorList>
            <person name="Vega J.M."/>
            <person name="Podio M."/>
            <person name="Orjuela J."/>
            <person name="Siena L.A."/>
            <person name="Pessino S.C."/>
            <person name="Combes M.C."/>
            <person name="Mariac C."/>
            <person name="Albertini E."/>
            <person name="Pupilli F."/>
            <person name="Ortiz J.P.A."/>
            <person name="Leblanc O."/>
        </authorList>
    </citation>
    <scope>NUCLEOTIDE SEQUENCE [LARGE SCALE GENOMIC DNA]</scope>
    <source>
        <strain evidence="2">R1</strain>
        <tissue evidence="2">Leaf</tissue>
    </source>
</reference>
<feature type="transmembrane region" description="Helical" evidence="1">
    <location>
        <begin position="47"/>
        <end position="66"/>
    </location>
</feature>
<proteinExistence type="predicted"/>
<keyword evidence="1" id="KW-0812">Transmembrane</keyword>
<accession>A0AAQ3U9L4</accession>
<dbReference type="EMBL" id="CP144751">
    <property type="protein sequence ID" value="WVZ86120.1"/>
    <property type="molecule type" value="Genomic_DNA"/>
</dbReference>
<evidence type="ECO:0000313" key="3">
    <source>
        <dbReference type="Proteomes" id="UP001341281"/>
    </source>
</evidence>
<name>A0AAQ3U9L4_PASNO</name>